<feature type="region of interest" description="Disordered" evidence="1">
    <location>
        <begin position="49"/>
        <end position="69"/>
    </location>
</feature>
<evidence type="ECO:0000313" key="2">
    <source>
        <dbReference type="EMBL" id="KAK7544632.1"/>
    </source>
</evidence>
<name>A0ABR1M9S8_9PEZI</name>
<dbReference type="InterPro" id="IPR011990">
    <property type="entry name" value="TPR-like_helical_dom_sf"/>
</dbReference>
<organism evidence="2 3">
    <name type="scientific">Phyllosticta citribraziliensis</name>
    <dbReference type="NCBI Taxonomy" id="989973"/>
    <lineage>
        <taxon>Eukaryota</taxon>
        <taxon>Fungi</taxon>
        <taxon>Dikarya</taxon>
        <taxon>Ascomycota</taxon>
        <taxon>Pezizomycotina</taxon>
        <taxon>Dothideomycetes</taxon>
        <taxon>Dothideomycetes incertae sedis</taxon>
        <taxon>Botryosphaeriales</taxon>
        <taxon>Phyllostictaceae</taxon>
        <taxon>Phyllosticta</taxon>
    </lineage>
</organism>
<dbReference type="GeneID" id="92028027"/>
<keyword evidence="3" id="KW-1185">Reference proteome</keyword>
<evidence type="ECO:0000313" key="3">
    <source>
        <dbReference type="Proteomes" id="UP001360953"/>
    </source>
</evidence>
<dbReference type="EMBL" id="JBBPEH010000001">
    <property type="protein sequence ID" value="KAK7544632.1"/>
    <property type="molecule type" value="Genomic_DNA"/>
</dbReference>
<dbReference type="Gene3D" id="1.25.40.10">
    <property type="entry name" value="Tetratricopeptide repeat domain"/>
    <property type="match status" value="1"/>
</dbReference>
<sequence>MLRQQLHRGFLRNFPTPVNAVQRTCLFCRFENPERVVYQQRGYALKTPRRAPRKVPVRRGFPVGPTDYGESSKDAATTLLETVDFSVVGNAMKERIRPILQAFTGATQPQASKKIVPEADHHQISLHEIYTVARCLSFPHQPQLARQVGKRLLFALAANGNKQAVVFLLQRANEQGRGLEVKIMNSMELAPVMTQLDLLAQRKDPQAMMLSAELTRSRGQLDRAIKLVQEVLQLELPEASKPEATSIFGKKKKSIKDQWLEASETFYKTTAWMALGRYLQEKGNRAGAIEAYEKATQGGDEPEAHANLAALEAASGRKWSLKWFEHTSQAARAGGVNEIFNLGELYGARLDEISDQEVRRKIEEMQAEDLKPTFRIFNLTTSQRREILSGETPPPDVPLYALLDQSRVVGNPPEDKIMTVQFNSRVGKALEWLNVVYGVHEEAPYALTQVIRSRVTFPDPLESKQSPEDSDSSNIKRTN</sequence>
<reference evidence="2 3" key="1">
    <citation type="submission" date="2024-04" db="EMBL/GenBank/DDBJ databases">
        <title>Phyllosticta paracitricarpa is synonymous to the EU quarantine fungus P. citricarpa based on phylogenomic analyses.</title>
        <authorList>
            <consortium name="Lawrence Berkeley National Laboratory"/>
            <person name="Van ingen-buijs V.A."/>
            <person name="Van westerhoven A.C."/>
            <person name="Haridas S."/>
            <person name="Skiadas P."/>
            <person name="Martin F."/>
            <person name="Groenewald J.Z."/>
            <person name="Crous P.W."/>
            <person name="Seidl M.F."/>
        </authorList>
    </citation>
    <scope>NUCLEOTIDE SEQUENCE [LARGE SCALE GENOMIC DNA]</scope>
    <source>
        <strain evidence="2 3">CPC 17464</strain>
    </source>
</reference>
<comment type="caution">
    <text evidence="2">The sequence shown here is derived from an EMBL/GenBank/DDBJ whole genome shotgun (WGS) entry which is preliminary data.</text>
</comment>
<protein>
    <submittedName>
        <fullName evidence="2">Uncharacterized protein</fullName>
    </submittedName>
</protein>
<feature type="region of interest" description="Disordered" evidence="1">
    <location>
        <begin position="458"/>
        <end position="479"/>
    </location>
</feature>
<dbReference type="Proteomes" id="UP001360953">
    <property type="component" value="Unassembled WGS sequence"/>
</dbReference>
<accession>A0ABR1M9S8</accession>
<dbReference type="RefSeq" id="XP_066659867.1">
    <property type="nucleotide sequence ID" value="XM_066795121.1"/>
</dbReference>
<evidence type="ECO:0000256" key="1">
    <source>
        <dbReference type="SAM" id="MobiDB-lite"/>
    </source>
</evidence>
<proteinExistence type="predicted"/>
<dbReference type="SUPFAM" id="SSF48452">
    <property type="entry name" value="TPR-like"/>
    <property type="match status" value="1"/>
</dbReference>
<gene>
    <name evidence="2" type="ORF">J3D65DRAFT_28641</name>
</gene>